<dbReference type="GeneID" id="18927992"/>
<evidence type="ECO:0000256" key="4">
    <source>
        <dbReference type="SAM" id="MobiDB-lite"/>
    </source>
</evidence>
<evidence type="ECO:0000256" key="2">
    <source>
        <dbReference type="ARBA" id="ARBA00022737"/>
    </source>
</evidence>
<feature type="repeat" description="WD" evidence="3">
    <location>
        <begin position="197"/>
        <end position="219"/>
    </location>
</feature>
<dbReference type="PANTHER" id="PTHR44156">
    <property type="entry name" value="SUPERNUMERARY LIMBS, ISOFORM B-RELATED"/>
    <property type="match status" value="1"/>
</dbReference>
<feature type="repeat" description="WD" evidence="3">
    <location>
        <begin position="112"/>
        <end position="151"/>
    </location>
</feature>
<dbReference type="InParanoid" id="F4R4X3"/>
<name>F4R4X3_MELLP</name>
<dbReference type="CDD" id="cd00200">
    <property type="entry name" value="WD40"/>
    <property type="match status" value="1"/>
</dbReference>
<reference evidence="6" key="1">
    <citation type="journal article" date="2011" name="Proc. Natl. Acad. Sci. U.S.A.">
        <title>Obligate biotrophy features unraveled by the genomic analysis of rust fungi.</title>
        <authorList>
            <person name="Duplessis S."/>
            <person name="Cuomo C.A."/>
            <person name="Lin Y.-C."/>
            <person name="Aerts A."/>
            <person name="Tisserant E."/>
            <person name="Veneault-Fourrey C."/>
            <person name="Joly D.L."/>
            <person name="Hacquard S."/>
            <person name="Amselem J."/>
            <person name="Cantarel B.L."/>
            <person name="Chiu R."/>
            <person name="Coutinho P.M."/>
            <person name="Feau N."/>
            <person name="Field M."/>
            <person name="Frey P."/>
            <person name="Gelhaye E."/>
            <person name="Goldberg J."/>
            <person name="Grabherr M.G."/>
            <person name="Kodira C.D."/>
            <person name="Kohler A."/>
            <person name="Kuees U."/>
            <person name="Lindquist E.A."/>
            <person name="Lucas S.M."/>
            <person name="Mago R."/>
            <person name="Mauceli E."/>
            <person name="Morin E."/>
            <person name="Murat C."/>
            <person name="Pangilinan J.L."/>
            <person name="Park R."/>
            <person name="Pearson M."/>
            <person name="Quesneville H."/>
            <person name="Rouhier N."/>
            <person name="Sakthikumar S."/>
            <person name="Salamov A.A."/>
            <person name="Schmutz J."/>
            <person name="Selles B."/>
            <person name="Shapiro H."/>
            <person name="Tanguay P."/>
            <person name="Tuskan G.A."/>
            <person name="Henrissat B."/>
            <person name="Van de Peer Y."/>
            <person name="Rouze P."/>
            <person name="Ellis J.G."/>
            <person name="Dodds P.N."/>
            <person name="Schein J.E."/>
            <person name="Zhong S."/>
            <person name="Hamelin R.C."/>
            <person name="Grigoriev I.V."/>
            <person name="Szabo L.J."/>
            <person name="Martin F."/>
        </authorList>
    </citation>
    <scope>NUCLEOTIDE SEQUENCE [LARGE SCALE GENOMIC DNA]</scope>
    <source>
        <strain evidence="6">98AG31 / pathotype 3-4-7</strain>
    </source>
</reference>
<dbReference type="RefSeq" id="XP_007403859.1">
    <property type="nucleotide sequence ID" value="XM_007403797.1"/>
</dbReference>
<feature type="region of interest" description="Disordered" evidence="4">
    <location>
        <begin position="82"/>
        <end position="104"/>
    </location>
</feature>
<dbReference type="Pfam" id="PF00400">
    <property type="entry name" value="WD40"/>
    <property type="match status" value="6"/>
</dbReference>
<keyword evidence="1 3" id="KW-0853">WD repeat</keyword>
<evidence type="ECO:0000256" key="3">
    <source>
        <dbReference type="PROSITE-ProRule" id="PRU00221"/>
    </source>
</evidence>
<sequence length="332" mass="37342">MTLKGHTKPISALDFTTPYGQLISASFDQSLKVWDLVSGDEIQELIGHKGMVKCLQVEDQTCITAGIDGQIRIWDLSIDPDDFNHSNQRESNQDDGDDPDVEKLTSPCVRKLEGHTQPITALYFDHTCLVTGSTDKTIRQWDLETGQNLLTMDILWAMQHYHPPSTTSSKLKQPKIVYEDDAENDFVGGIQFWGYALASGSADGCVRMWDMRTGQAHRTLVGHTGPIRCLQFDEMHLISGSVDKTIKVWDLRTGTISDTIKYFDSITSLQFDSRKIISTSGTNHINVYNRTTLEHSKIDEGNGHLDVVERLRYLDRYLISGGKDGLCKVWSI</sequence>
<feature type="repeat" description="WD" evidence="3">
    <location>
        <begin position="301"/>
        <end position="332"/>
    </location>
</feature>
<dbReference type="KEGG" id="mlr:MELLADRAFT_41592"/>
<dbReference type="HOGENOM" id="CLU_012350_2_0_1"/>
<dbReference type="PRINTS" id="PR00320">
    <property type="entry name" value="GPROTEINBRPT"/>
</dbReference>
<feature type="repeat" description="WD" evidence="3">
    <location>
        <begin position="3"/>
        <end position="44"/>
    </location>
</feature>
<keyword evidence="6" id="KW-1185">Reference proteome</keyword>
<dbReference type="SUPFAM" id="SSF50978">
    <property type="entry name" value="WD40 repeat-like"/>
    <property type="match status" value="1"/>
</dbReference>
<dbReference type="AlphaFoldDB" id="F4R4X3"/>
<gene>
    <name evidence="5" type="ORF">MELLADRAFT_41592</name>
</gene>
<dbReference type="PROSITE" id="PS50294">
    <property type="entry name" value="WD_REPEATS_REGION"/>
    <property type="match status" value="4"/>
</dbReference>
<dbReference type="STRING" id="747676.F4R4X3"/>
<dbReference type="InterPro" id="IPR020472">
    <property type="entry name" value="WD40_PAC1"/>
</dbReference>
<feature type="repeat" description="WD" evidence="3">
    <location>
        <begin position="45"/>
        <end position="77"/>
    </location>
</feature>
<dbReference type="InterPro" id="IPR001680">
    <property type="entry name" value="WD40_rpt"/>
</dbReference>
<accession>F4R4X3</accession>
<dbReference type="VEuPathDB" id="FungiDB:MELLADRAFT_41592"/>
<proteinExistence type="predicted"/>
<protein>
    <submittedName>
        <fullName evidence="5">Uncharacterized protein</fullName>
    </submittedName>
</protein>
<dbReference type="Proteomes" id="UP000001072">
    <property type="component" value="Unassembled WGS sequence"/>
</dbReference>
<dbReference type="InterPro" id="IPR036322">
    <property type="entry name" value="WD40_repeat_dom_sf"/>
</dbReference>
<dbReference type="eggNOG" id="KOG4155">
    <property type="taxonomic scope" value="Eukaryota"/>
</dbReference>
<dbReference type="OrthoDB" id="496at2759"/>
<organism evidence="6">
    <name type="scientific">Melampsora larici-populina (strain 98AG31 / pathotype 3-4-7)</name>
    <name type="common">Poplar leaf rust fungus</name>
    <dbReference type="NCBI Taxonomy" id="747676"/>
    <lineage>
        <taxon>Eukaryota</taxon>
        <taxon>Fungi</taxon>
        <taxon>Dikarya</taxon>
        <taxon>Basidiomycota</taxon>
        <taxon>Pucciniomycotina</taxon>
        <taxon>Pucciniomycetes</taxon>
        <taxon>Pucciniales</taxon>
        <taxon>Melampsoraceae</taxon>
        <taxon>Melampsora</taxon>
    </lineage>
</organism>
<dbReference type="Gene3D" id="2.130.10.10">
    <property type="entry name" value="YVTN repeat-like/Quinoprotein amine dehydrogenase"/>
    <property type="match status" value="3"/>
</dbReference>
<dbReference type="PROSITE" id="PS50082">
    <property type="entry name" value="WD_REPEATS_2"/>
    <property type="match status" value="6"/>
</dbReference>
<dbReference type="InterPro" id="IPR053299">
    <property type="entry name" value="ASTRA_WD_repeat"/>
</dbReference>
<dbReference type="SMART" id="SM00320">
    <property type="entry name" value="WD40"/>
    <property type="match status" value="7"/>
</dbReference>
<dbReference type="InterPro" id="IPR015943">
    <property type="entry name" value="WD40/YVTN_repeat-like_dom_sf"/>
</dbReference>
<feature type="repeat" description="WD" evidence="3">
    <location>
        <begin position="220"/>
        <end position="259"/>
    </location>
</feature>
<keyword evidence="2" id="KW-0677">Repeat</keyword>
<feature type="compositionally biased region" description="Basic and acidic residues" evidence="4">
    <location>
        <begin position="82"/>
        <end position="92"/>
    </location>
</feature>
<dbReference type="InterPro" id="IPR019775">
    <property type="entry name" value="WD40_repeat_CS"/>
</dbReference>
<evidence type="ECO:0000313" key="5">
    <source>
        <dbReference type="EMBL" id="EGG12921.1"/>
    </source>
</evidence>
<evidence type="ECO:0000313" key="6">
    <source>
        <dbReference type="Proteomes" id="UP000001072"/>
    </source>
</evidence>
<evidence type="ECO:0000256" key="1">
    <source>
        <dbReference type="ARBA" id="ARBA00022574"/>
    </source>
</evidence>
<dbReference type="PROSITE" id="PS00678">
    <property type="entry name" value="WD_REPEATS_1"/>
    <property type="match status" value="4"/>
</dbReference>
<dbReference type="FunCoup" id="F4R4X3">
    <property type="interactions" value="147"/>
</dbReference>
<dbReference type="EMBL" id="GL883090">
    <property type="protein sequence ID" value="EGG12921.1"/>
    <property type="molecule type" value="Genomic_DNA"/>
</dbReference>